<feature type="compositionally biased region" description="Basic and acidic residues" evidence="3">
    <location>
        <begin position="268"/>
        <end position="282"/>
    </location>
</feature>
<evidence type="ECO:0000256" key="3">
    <source>
        <dbReference type="SAM" id="MobiDB-lite"/>
    </source>
</evidence>
<dbReference type="SUPFAM" id="SSF55729">
    <property type="entry name" value="Acyl-CoA N-acyltransferases (Nat)"/>
    <property type="match status" value="1"/>
</dbReference>
<accession>A0A644VMI2</accession>
<dbReference type="Pfam" id="PF00583">
    <property type="entry name" value="Acetyltransf_1"/>
    <property type="match status" value="1"/>
</dbReference>
<reference evidence="5" key="1">
    <citation type="submission" date="2019-08" db="EMBL/GenBank/DDBJ databases">
        <authorList>
            <person name="Kucharzyk K."/>
            <person name="Murdoch R.W."/>
            <person name="Higgins S."/>
            <person name="Loffler F."/>
        </authorList>
    </citation>
    <scope>NUCLEOTIDE SEQUENCE</scope>
</reference>
<gene>
    <name evidence="5" type="ORF">SDC9_38720</name>
</gene>
<feature type="region of interest" description="Disordered" evidence="3">
    <location>
        <begin position="268"/>
        <end position="295"/>
    </location>
</feature>
<comment type="caution">
    <text evidence="5">The sequence shown here is derived from an EMBL/GenBank/DDBJ whole genome shotgun (WGS) entry which is preliminary data.</text>
</comment>
<evidence type="ECO:0000256" key="1">
    <source>
        <dbReference type="ARBA" id="ARBA00022679"/>
    </source>
</evidence>
<dbReference type="InterPro" id="IPR016181">
    <property type="entry name" value="Acyl_CoA_acyltransferase"/>
</dbReference>
<keyword evidence="1" id="KW-0808">Transferase</keyword>
<dbReference type="GO" id="GO:0016747">
    <property type="term" value="F:acyltransferase activity, transferring groups other than amino-acyl groups"/>
    <property type="evidence" value="ECO:0007669"/>
    <property type="project" value="InterPro"/>
</dbReference>
<name>A0A644VMI2_9ZZZZ</name>
<dbReference type="Gene3D" id="3.40.630.30">
    <property type="match status" value="1"/>
</dbReference>
<organism evidence="5">
    <name type="scientific">bioreactor metagenome</name>
    <dbReference type="NCBI Taxonomy" id="1076179"/>
    <lineage>
        <taxon>unclassified sequences</taxon>
        <taxon>metagenomes</taxon>
        <taxon>ecological metagenomes</taxon>
    </lineage>
</organism>
<evidence type="ECO:0000259" key="4">
    <source>
        <dbReference type="PROSITE" id="PS51186"/>
    </source>
</evidence>
<dbReference type="AlphaFoldDB" id="A0A644VMI2"/>
<dbReference type="EMBL" id="VSSQ01000364">
    <property type="protein sequence ID" value="MPL92609.1"/>
    <property type="molecule type" value="Genomic_DNA"/>
</dbReference>
<proteinExistence type="predicted"/>
<feature type="compositionally biased region" description="Basic and acidic residues" evidence="3">
    <location>
        <begin position="31"/>
        <end position="42"/>
    </location>
</feature>
<evidence type="ECO:0000313" key="5">
    <source>
        <dbReference type="EMBL" id="MPL92609.1"/>
    </source>
</evidence>
<dbReference type="InterPro" id="IPR000182">
    <property type="entry name" value="GNAT_dom"/>
</dbReference>
<dbReference type="CDD" id="cd04301">
    <property type="entry name" value="NAT_SF"/>
    <property type="match status" value="1"/>
</dbReference>
<evidence type="ECO:0000256" key="2">
    <source>
        <dbReference type="ARBA" id="ARBA00023315"/>
    </source>
</evidence>
<protein>
    <recommendedName>
        <fullName evidence="4">N-acetyltransferase domain-containing protein</fullName>
    </recommendedName>
</protein>
<feature type="region of interest" description="Disordered" evidence="3">
    <location>
        <begin position="1"/>
        <end position="42"/>
    </location>
</feature>
<feature type="region of interest" description="Disordered" evidence="3">
    <location>
        <begin position="384"/>
        <end position="403"/>
    </location>
</feature>
<keyword evidence="2" id="KW-0012">Acyltransferase</keyword>
<sequence length="577" mass="62486">MVKVGIARRGGQPQIGERSEQHRQGALQLEPGERRADAEMRPGTEAEIHLLWPAGIEAGGLLPRPRIAVRAGEQQPDPVAAAKGLAADLEVLVDPAGEQMQRRVEAEDLLDRALDPVGRQPIGAGAGFEKRLHPVADGVHGRLVPGVQQQDAGRDQLVAAEPVARLLGGDQLGDQVVARAAPALLDIATEEVDEGLGRGDGGGLALPRAAGLIDADHCVRPGQKVVRAFLGHAQQPGDDNHWQRPGEMGEQVAALLGKTGDQRFGELLDLGPERRDPRRGEGAQHQPAQPGVARGLQLQHRMRLDRVEGGEVGRDLGRVLGRRLAAKPAVAQRGADHHGAGRDRQVIVLPDREGPCRPHPVIERVGALHEGRIERRLRQGLHELSGGSRQKSARVRRAQEADPAKAAPRLPFCPLAPATWAGSLGEKECPMTVTISPVRPADRPEWETLFRAYAAFYKTDARAAEPQVWDWIRSETEPFWADIARDETGRALGLVQYSLMHRSLSGGIVVYLSDLFTLPEARGQGVGRALIDHVRAFARERGYGSVRWLTAETNTTARALYESYAPASGFILYAVTP</sequence>
<feature type="domain" description="N-acetyltransferase" evidence="4">
    <location>
        <begin position="433"/>
        <end position="577"/>
    </location>
</feature>
<dbReference type="InterPro" id="IPR050832">
    <property type="entry name" value="Bact_Acetyltransf"/>
</dbReference>
<dbReference type="PANTHER" id="PTHR43877">
    <property type="entry name" value="AMINOALKYLPHOSPHONATE N-ACETYLTRANSFERASE-RELATED-RELATED"/>
    <property type="match status" value="1"/>
</dbReference>
<dbReference type="PROSITE" id="PS51186">
    <property type="entry name" value="GNAT"/>
    <property type="match status" value="1"/>
</dbReference>